<reference evidence="2 3" key="1">
    <citation type="submission" date="2019-07" db="EMBL/GenBank/DDBJ databases">
        <title>Lentzea xizangensis sp. nov., isolated from Qinghai-Tibetan Plateau Soils.</title>
        <authorList>
            <person name="Huang J."/>
        </authorList>
    </citation>
    <scope>NUCLEOTIDE SEQUENCE [LARGE SCALE GENOMIC DNA]</scope>
    <source>
        <strain evidence="2 3">FXJ1.1311</strain>
    </source>
</reference>
<dbReference type="Proteomes" id="UP000316639">
    <property type="component" value="Unassembled WGS sequence"/>
</dbReference>
<dbReference type="EMBL" id="VOBR01000009">
    <property type="protein sequence ID" value="TWP51126.1"/>
    <property type="molecule type" value="Genomic_DNA"/>
</dbReference>
<keyword evidence="3" id="KW-1185">Reference proteome</keyword>
<proteinExistence type="predicted"/>
<evidence type="ECO:0000313" key="3">
    <source>
        <dbReference type="Proteomes" id="UP000316639"/>
    </source>
</evidence>
<feature type="region of interest" description="Disordered" evidence="1">
    <location>
        <begin position="72"/>
        <end position="127"/>
    </location>
</feature>
<dbReference type="RefSeq" id="WP_146352683.1">
    <property type="nucleotide sequence ID" value="NZ_VOBR01000009.1"/>
</dbReference>
<evidence type="ECO:0000313" key="2">
    <source>
        <dbReference type="EMBL" id="TWP51126.1"/>
    </source>
</evidence>
<gene>
    <name evidence="2" type="ORF">FKR81_15970</name>
</gene>
<evidence type="ECO:0000256" key="1">
    <source>
        <dbReference type="SAM" id="MobiDB-lite"/>
    </source>
</evidence>
<accession>A0A563ETY0</accession>
<feature type="compositionally biased region" description="Low complexity" evidence="1">
    <location>
        <begin position="93"/>
        <end position="108"/>
    </location>
</feature>
<dbReference type="AlphaFoldDB" id="A0A563ETY0"/>
<name>A0A563ETY0_9PSEU</name>
<sequence length="127" mass="12101">MSALGALVLNVGSVGSGTAVVRATLTSGVASGVTTGFDLGGALVVTADGRGREELDDGALYSMGGSSPPMFVIAGSAAGSRTSSTGEGPGPVPSTTPTTSPSSSRTAPMDVMGSGRPGRTAGTLLAV</sequence>
<comment type="caution">
    <text evidence="2">The sequence shown here is derived from an EMBL/GenBank/DDBJ whole genome shotgun (WGS) entry which is preliminary data.</text>
</comment>
<feature type="compositionally biased region" description="Low complexity" evidence="1">
    <location>
        <begin position="74"/>
        <end position="86"/>
    </location>
</feature>
<organism evidence="2 3">
    <name type="scientific">Lentzea tibetensis</name>
    <dbReference type="NCBI Taxonomy" id="2591470"/>
    <lineage>
        <taxon>Bacteria</taxon>
        <taxon>Bacillati</taxon>
        <taxon>Actinomycetota</taxon>
        <taxon>Actinomycetes</taxon>
        <taxon>Pseudonocardiales</taxon>
        <taxon>Pseudonocardiaceae</taxon>
        <taxon>Lentzea</taxon>
    </lineage>
</organism>
<protein>
    <submittedName>
        <fullName evidence="2">Uncharacterized protein</fullName>
    </submittedName>
</protein>